<keyword evidence="1" id="KW-0175">Coiled coil</keyword>
<proteinExistence type="predicted"/>
<reference evidence="3" key="1">
    <citation type="journal article" date="2021" name="PeerJ">
        <title>Extensive microbial diversity within the chicken gut microbiome revealed by metagenomics and culture.</title>
        <authorList>
            <person name="Gilroy R."/>
            <person name="Ravi A."/>
            <person name="Getino M."/>
            <person name="Pursley I."/>
            <person name="Horton D.L."/>
            <person name="Alikhan N.F."/>
            <person name="Baker D."/>
            <person name="Gharbi K."/>
            <person name="Hall N."/>
            <person name="Watson M."/>
            <person name="Adriaenssens E.M."/>
            <person name="Foster-Nyarko E."/>
            <person name="Jarju S."/>
            <person name="Secka A."/>
            <person name="Antonio M."/>
            <person name="Oren A."/>
            <person name="Chaudhuri R.R."/>
            <person name="La Ragione R."/>
            <person name="Hildebrand F."/>
            <person name="Pallen M.J."/>
        </authorList>
    </citation>
    <scope>NUCLEOTIDE SEQUENCE</scope>
    <source>
        <strain evidence="3">CHK183-1962</strain>
    </source>
</reference>
<keyword evidence="2" id="KW-0472">Membrane</keyword>
<organism evidence="3 4">
    <name type="scientific">Candidatus Fusicatenibacter merdavium</name>
    <dbReference type="NCBI Taxonomy" id="2838600"/>
    <lineage>
        <taxon>Bacteria</taxon>
        <taxon>Bacillati</taxon>
        <taxon>Bacillota</taxon>
        <taxon>Clostridia</taxon>
        <taxon>Lachnospirales</taxon>
        <taxon>Lachnospiraceae</taxon>
        <taxon>Fusicatenibacter</taxon>
    </lineage>
</organism>
<dbReference type="Pfam" id="PF06541">
    <property type="entry name" value="ABC_trans_CmpB"/>
    <property type="match status" value="1"/>
</dbReference>
<dbReference type="AlphaFoldDB" id="A0A9D1XEN0"/>
<feature type="transmembrane region" description="Helical" evidence="2">
    <location>
        <begin position="69"/>
        <end position="89"/>
    </location>
</feature>
<accession>A0A9D1XEN0</accession>
<reference evidence="3" key="2">
    <citation type="submission" date="2021-04" db="EMBL/GenBank/DDBJ databases">
        <authorList>
            <person name="Gilroy R."/>
        </authorList>
    </citation>
    <scope>NUCLEOTIDE SEQUENCE</scope>
    <source>
        <strain evidence="3">CHK183-1962</strain>
    </source>
</reference>
<gene>
    <name evidence="3" type="ORF">H9734_09720</name>
</gene>
<evidence type="ECO:0000256" key="1">
    <source>
        <dbReference type="SAM" id="Coils"/>
    </source>
</evidence>
<evidence type="ECO:0000313" key="4">
    <source>
        <dbReference type="Proteomes" id="UP000886890"/>
    </source>
</evidence>
<dbReference type="EMBL" id="DXEK01000160">
    <property type="protein sequence ID" value="HIX77854.1"/>
    <property type="molecule type" value="Genomic_DNA"/>
</dbReference>
<evidence type="ECO:0008006" key="5">
    <source>
        <dbReference type="Google" id="ProtNLM"/>
    </source>
</evidence>
<dbReference type="InterPro" id="IPR010540">
    <property type="entry name" value="CmpB_TMEM229"/>
</dbReference>
<feature type="transmembrane region" description="Helical" evidence="2">
    <location>
        <begin position="110"/>
        <end position="130"/>
    </location>
</feature>
<evidence type="ECO:0000313" key="3">
    <source>
        <dbReference type="EMBL" id="HIX77854.1"/>
    </source>
</evidence>
<feature type="transmembrane region" description="Helical" evidence="2">
    <location>
        <begin position="40"/>
        <end position="63"/>
    </location>
</feature>
<sequence>MYSYDFIQWLLFFYLYSFVGWVWESCYVSVKKGHWVNRGFLYGPFLPIYGFGAVTILISTMGVQDSPPMVFVLGMAGATVLEYVTGACMERLFHVRYWDYSNQKLNLNGHICLTSSLAWGAFSVLLIYGIHPPIETVVLRIHTTAAEVVTVILSVVLACDCTQSVHEAVDLKETLIRLSESSEHIRRLQKRLEVASAFAEQDYEEYQQKFREKLAGRKEFLRNLEEYRQGQQQKLRELGQKLSQTVESGKQKAEDLSALQETLLRELQEIGSRTNQKYRHAARQLRRNPGMMSEKYGDALKEIRRIMWRKK</sequence>
<keyword evidence="2" id="KW-0812">Transmembrane</keyword>
<feature type="transmembrane region" description="Helical" evidence="2">
    <location>
        <begin position="6"/>
        <end position="28"/>
    </location>
</feature>
<dbReference type="Proteomes" id="UP000886890">
    <property type="component" value="Unassembled WGS sequence"/>
</dbReference>
<feature type="coiled-coil region" evidence="1">
    <location>
        <begin position="189"/>
        <end position="241"/>
    </location>
</feature>
<name>A0A9D1XEN0_9FIRM</name>
<keyword evidence="2" id="KW-1133">Transmembrane helix</keyword>
<protein>
    <recommendedName>
        <fullName evidence="5">ABC-transporter type IV</fullName>
    </recommendedName>
</protein>
<evidence type="ECO:0000256" key="2">
    <source>
        <dbReference type="SAM" id="Phobius"/>
    </source>
</evidence>
<comment type="caution">
    <text evidence="3">The sequence shown here is derived from an EMBL/GenBank/DDBJ whole genome shotgun (WGS) entry which is preliminary data.</text>
</comment>